<dbReference type="OrthoDB" id="9775296at2"/>
<comment type="similarity">
    <text evidence="1 3">Belongs to the short-chain dehydrogenases/reductases (SDR) family.</text>
</comment>
<dbReference type="PRINTS" id="PR00081">
    <property type="entry name" value="GDHRDH"/>
</dbReference>
<dbReference type="SMART" id="SM00822">
    <property type="entry name" value="PKS_KR"/>
    <property type="match status" value="1"/>
</dbReference>
<dbReference type="SUPFAM" id="SSF51735">
    <property type="entry name" value="NAD(P)-binding Rossmann-fold domains"/>
    <property type="match status" value="1"/>
</dbReference>
<sequence>MENKTWLITGAARGLGLSIAKSALSAGYNVVATARDTDSLKSKLGTKNQHLLILPLDVTNGTQIAATIAAACDHFGGIDVLINNAGYGLLGAFEQTQKTQIEHQFSTNVFGVFEMCRAVLPVMRKKRSGHIFNISSIAGVNAMAGASVYSASKFAVSGFSEALAQEVDGFGIKVTAVQPGAFQTDFLDPSSAHFADQGIEDYSAFSEKIVAASNANNHQQKGGPDKLAQALLTLSKDAEAPPRFLAGSDAINMANSRLATLGAELQSWENLSRSTDNG</sequence>
<feature type="domain" description="Ketoreductase" evidence="4">
    <location>
        <begin position="4"/>
        <end position="183"/>
    </location>
</feature>
<dbReference type="PANTHER" id="PTHR43976">
    <property type="entry name" value="SHORT CHAIN DEHYDROGENASE"/>
    <property type="match status" value="1"/>
</dbReference>
<accession>A0A1H1VXR3</accession>
<dbReference type="GO" id="GO:0016491">
    <property type="term" value="F:oxidoreductase activity"/>
    <property type="evidence" value="ECO:0007669"/>
    <property type="project" value="UniProtKB-KW"/>
</dbReference>
<keyword evidence="2" id="KW-0560">Oxidoreductase</keyword>
<dbReference type="AlphaFoldDB" id="A0A1H1VXR3"/>
<dbReference type="Gene3D" id="3.40.50.720">
    <property type="entry name" value="NAD(P)-binding Rossmann-like Domain"/>
    <property type="match status" value="1"/>
</dbReference>
<evidence type="ECO:0000256" key="3">
    <source>
        <dbReference type="RuleBase" id="RU000363"/>
    </source>
</evidence>
<dbReference type="Pfam" id="PF00106">
    <property type="entry name" value="adh_short"/>
    <property type="match status" value="1"/>
</dbReference>
<dbReference type="InterPro" id="IPR002347">
    <property type="entry name" value="SDR_fam"/>
</dbReference>
<proteinExistence type="inferred from homology"/>
<dbReference type="NCBIfam" id="NF004824">
    <property type="entry name" value="PRK06180.1"/>
    <property type="match status" value="1"/>
</dbReference>
<dbReference type="InterPro" id="IPR051911">
    <property type="entry name" value="SDR_oxidoreductase"/>
</dbReference>
<evidence type="ECO:0000256" key="1">
    <source>
        <dbReference type="ARBA" id="ARBA00006484"/>
    </source>
</evidence>
<reference evidence="6" key="1">
    <citation type="submission" date="2016-10" db="EMBL/GenBank/DDBJ databases">
        <authorList>
            <person name="Varghese N."/>
            <person name="Submissions S."/>
        </authorList>
    </citation>
    <scope>NUCLEOTIDE SEQUENCE [LARGE SCALE GENOMIC DNA]</scope>
    <source>
        <strain evidence="6">JCM 14963</strain>
    </source>
</reference>
<dbReference type="RefSeq" id="WP_092287676.1">
    <property type="nucleotide sequence ID" value="NZ_LT629763.1"/>
</dbReference>
<dbReference type="PRINTS" id="PR00080">
    <property type="entry name" value="SDRFAMILY"/>
</dbReference>
<dbReference type="EMBL" id="LT629763">
    <property type="protein sequence ID" value="SDS89231.1"/>
    <property type="molecule type" value="Genomic_DNA"/>
</dbReference>
<evidence type="ECO:0000259" key="4">
    <source>
        <dbReference type="SMART" id="SM00822"/>
    </source>
</evidence>
<protein>
    <submittedName>
        <fullName evidence="5">Short-chain dehydrogenase</fullName>
    </submittedName>
</protein>
<dbReference type="PROSITE" id="PS00061">
    <property type="entry name" value="ADH_SHORT"/>
    <property type="match status" value="1"/>
</dbReference>
<evidence type="ECO:0000313" key="6">
    <source>
        <dbReference type="Proteomes" id="UP000243413"/>
    </source>
</evidence>
<dbReference type="InterPro" id="IPR020904">
    <property type="entry name" value="Sc_DH/Rdtase_CS"/>
</dbReference>
<dbReference type="InterPro" id="IPR057326">
    <property type="entry name" value="KR_dom"/>
</dbReference>
<evidence type="ECO:0000256" key="2">
    <source>
        <dbReference type="ARBA" id="ARBA00023002"/>
    </source>
</evidence>
<dbReference type="InterPro" id="IPR036291">
    <property type="entry name" value="NAD(P)-bd_dom_sf"/>
</dbReference>
<gene>
    <name evidence="5" type="ORF">SAMN05216271_3018</name>
</gene>
<evidence type="ECO:0000313" key="5">
    <source>
        <dbReference type="EMBL" id="SDS89231.1"/>
    </source>
</evidence>
<organism evidence="5 6">
    <name type="scientific">Halopseudomonas sabulinigri</name>
    <dbReference type="NCBI Taxonomy" id="472181"/>
    <lineage>
        <taxon>Bacteria</taxon>
        <taxon>Pseudomonadati</taxon>
        <taxon>Pseudomonadota</taxon>
        <taxon>Gammaproteobacteria</taxon>
        <taxon>Pseudomonadales</taxon>
        <taxon>Pseudomonadaceae</taxon>
        <taxon>Halopseudomonas</taxon>
    </lineage>
</organism>
<dbReference type="PANTHER" id="PTHR43976:SF16">
    <property type="entry name" value="SHORT-CHAIN DEHYDROGENASE_REDUCTASE FAMILY PROTEIN"/>
    <property type="match status" value="1"/>
</dbReference>
<dbReference type="Proteomes" id="UP000243413">
    <property type="component" value="Chromosome I"/>
</dbReference>
<name>A0A1H1VXR3_9GAMM</name>
<dbReference type="CDD" id="cd05374">
    <property type="entry name" value="17beta-HSD-like_SDR_c"/>
    <property type="match status" value="1"/>
</dbReference>
<dbReference type="STRING" id="472181.SAMN05216271_3018"/>